<proteinExistence type="predicted"/>
<name>A0ABR3VD11_9PEZI</name>
<feature type="compositionally biased region" description="Polar residues" evidence="1">
    <location>
        <begin position="58"/>
        <end position="74"/>
    </location>
</feature>
<reference evidence="2 3" key="1">
    <citation type="journal article" date="2024" name="Commun. Biol.">
        <title>Comparative genomic analysis of thermophilic fungi reveals convergent evolutionary adaptations and gene losses.</title>
        <authorList>
            <person name="Steindorff A.S."/>
            <person name="Aguilar-Pontes M.V."/>
            <person name="Robinson A.J."/>
            <person name="Andreopoulos B."/>
            <person name="LaButti K."/>
            <person name="Kuo A."/>
            <person name="Mondo S."/>
            <person name="Riley R."/>
            <person name="Otillar R."/>
            <person name="Haridas S."/>
            <person name="Lipzen A."/>
            <person name="Grimwood J."/>
            <person name="Schmutz J."/>
            <person name="Clum A."/>
            <person name="Reid I.D."/>
            <person name="Moisan M.C."/>
            <person name="Butler G."/>
            <person name="Nguyen T.T.M."/>
            <person name="Dewar K."/>
            <person name="Conant G."/>
            <person name="Drula E."/>
            <person name="Henrissat B."/>
            <person name="Hansel C."/>
            <person name="Singer S."/>
            <person name="Hutchinson M.I."/>
            <person name="de Vries R.P."/>
            <person name="Natvig D.O."/>
            <person name="Powell A.J."/>
            <person name="Tsang A."/>
            <person name="Grigoriev I.V."/>
        </authorList>
    </citation>
    <scope>NUCLEOTIDE SEQUENCE [LARGE SCALE GENOMIC DNA]</scope>
    <source>
        <strain evidence="2 3">ATCC 24622</strain>
    </source>
</reference>
<feature type="region of interest" description="Disordered" evidence="1">
    <location>
        <begin position="48"/>
        <end position="80"/>
    </location>
</feature>
<organism evidence="2 3">
    <name type="scientific">Phialemonium thermophilum</name>
    <dbReference type="NCBI Taxonomy" id="223376"/>
    <lineage>
        <taxon>Eukaryota</taxon>
        <taxon>Fungi</taxon>
        <taxon>Dikarya</taxon>
        <taxon>Ascomycota</taxon>
        <taxon>Pezizomycotina</taxon>
        <taxon>Sordariomycetes</taxon>
        <taxon>Sordariomycetidae</taxon>
        <taxon>Cephalothecales</taxon>
        <taxon>Cephalothecaceae</taxon>
        <taxon>Phialemonium</taxon>
    </lineage>
</organism>
<gene>
    <name evidence="2" type="ORF">VTK73DRAFT_3930</name>
</gene>
<dbReference type="EMBL" id="JAZHXJ010002291">
    <property type="protein sequence ID" value="KAL1839754.1"/>
    <property type="molecule type" value="Genomic_DNA"/>
</dbReference>
<dbReference type="Proteomes" id="UP001586593">
    <property type="component" value="Unassembled WGS sequence"/>
</dbReference>
<evidence type="ECO:0000256" key="1">
    <source>
        <dbReference type="SAM" id="MobiDB-lite"/>
    </source>
</evidence>
<keyword evidence="3" id="KW-1185">Reference proteome</keyword>
<evidence type="ECO:0000313" key="3">
    <source>
        <dbReference type="Proteomes" id="UP001586593"/>
    </source>
</evidence>
<protein>
    <submittedName>
        <fullName evidence="2">Uncharacterized protein</fullName>
    </submittedName>
</protein>
<comment type="caution">
    <text evidence="2">The sequence shown here is derived from an EMBL/GenBank/DDBJ whole genome shotgun (WGS) entry which is preliminary data.</text>
</comment>
<accession>A0ABR3VD11</accession>
<evidence type="ECO:0000313" key="2">
    <source>
        <dbReference type="EMBL" id="KAL1839754.1"/>
    </source>
</evidence>
<sequence>MTEGELSAGTFARGRDDEGAVTELLHEGEREREVCVSILHSVSRAGAAAIGQQPQPVSWDSGSSGLGGEQTSSHVPDPRGWQLSCNSSLARDCSRAVDHFSLPSSHLVGFPAWSGIDSLSFPRASGSLVKQVGPIGWAQ</sequence>